<dbReference type="InterPro" id="IPR049354">
    <property type="entry name" value="GpP-like_N"/>
</dbReference>
<name>A0A6J5LRB0_9CAUD</name>
<feature type="domain" description="Baseplate hub protein gp44/GpP-like C-terminal" evidence="2">
    <location>
        <begin position="256"/>
        <end position="332"/>
    </location>
</feature>
<feature type="domain" description="Baseplate hub protein gp44-like N-terminal" evidence="1">
    <location>
        <begin position="10"/>
        <end position="87"/>
    </location>
</feature>
<gene>
    <name evidence="3" type="ORF">UFOVP286_34</name>
</gene>
<dbReference type="SUPFAM" id="SSF69279">
    <property type="entry name" value="Phage tail proteins"/>
    <property type="match status" value="2"/>
</dbReference>
<proteinExistence type="predicted"/>
<dbReference type="InterPro" id="IPR053982">
    <property type="entry name" value="Gp44/GpP-like_C"/>
</dbReference>
<evidence type="ECO:0000313" key="3">
    <source>
        <dbReference type="EMBL" id="CAB4135743.1"/>
    </source>
</evidence>
<dbReference type="Pfam" id="PF21683">
    <property type="entry name" value="GpP-like_1st"/>
    <property type="match status" value="1"/>
</dbReference>
<sequence length="361" mass="40399">MSNKVEIFCNDNLIDSFNDFSLTKSIENFCNSFSFTITNKMANDISLAEGSKIKISITGENQFTGLVESINHSQTSNSHSITVQGRDKTGELIDSYIIAKQYKQNNFLKLLRLILDDNGYQNIKIISDIKILPKLVGKSFIPEKEEKIFSFIDRLAKQLRIILITDSDGDILITREGADLAVGGLDASNNIISTSLDVDTSESYKYIKIIGNIKTDQSKKRLTQGKEIIDERSQTNKRLIVNIGNNTNRQNIESIANWYMAVKRSKGARYNATVQGFLTNTTTGLLWQANTTVILRDSKKGINGLFLIQNVNYSQSLEGSKTDLILCNIGSFTDFDNNPFLSAQISKFFKTATGDLASKYR</sequence>
<dbReference type="EMBL" id="LR796304">
    <property type="protein sequence ID" value="CAB4135743.1"/>
    <property type="molecule type" value="Genomic_DNA"/>
</dbReference>
<evidence type="ECO:0000259" key="2">
    <source>
        <dbReference type="Pfam" id="PF21929"/>
    </source>
</evidence>
<dbReference type="Gene3D" id="3.55.50.10">
    <property type="entry name" value="Baseplate protein-like domains"/>
    <property type="match status" value="1"/>
</dbReference>
<organism evidence="3">
    <name type="scientific">uncultured Caudovirales phage</name>
    <dbReference type="NCBI Taxonomy" id="2100421"/>
    <lineage>
        <taxon>Viruses</taxon>
        <taxon>Duplodnaviria</taxon>
        <taxon>Heunggongvirae</taxon>
        <taxon>Uroviricota</taxon>
        <taxon>Caudoviricetes</taxon>
        <taxon>Peduoviridae</taxon>
        <taxon>Maltschvirus</taxon>
        <taxon>Maltschvirus maltsch</taxon>
    </lineage>
</organism>
<dbReference type="InterPro" id="IPR023399">
    <property type="entry name" value="Baseplate-like_2-layer_sand"/>
</dbReference>
<evidence type="ECO:0000259" key="1">
    <source>
        <dbReference type="Pfam" id="PF21683"/>
    </source>
</evidence>
<dbReference type="Pfam" id="PF21929">
    <property type="entry name" value="GpP_4th"/>
    <property type="match status" value="1"/>
</dbReference>
<accession>A0A6J5LRB0</accession>
<reference evidence="3" key="1">
    <citation type="submission" date="2020-04" db="EMBL/GenBank/DDBJ databases">
        <authorList>
            <person name="Chiriac C."/>
            <person name="Salcher M."/>
            <person name="Ghai R."/>
            <person name="Kavagutti S V."/>
        </authorList>
    </citation>
    <scope>NUCLEOTIDE SEQUENCE</scope>
</reference>
<protein>
    <submittedName>
        <fullName evidence="3">COG4379 Mu-like prophage tail protein gpP</fullName>
    </submittedName>
</protein>
<dbReference type="Gene3D" id="2.30.300.10">
    <property type="entry name" value="Baseplate protein-like domain - beta roll fold"/>
    <property type="match status" value="1"/>
</dbReference>
<dbReference type="Gene3D" id="3.30.1920.10">
    <property type="entry name" value="Baseplate protein-like domains - 2 layer sandwich fold"/>
    <property type="match status" value="1"/>
</dbReference>